<evidence type="ECO:0000313" key="15">
    <source>
        <dbReference type="EMBL" id="KAJ4356809.1"/>
    </source>
</evidence>
<evidence type="ECO:0000256" key="2">
    <source>
        <dbReference type="ARBA" id="ARBA00005194"/>
    </source>
</evidence>
<dbReference type="InterPro" id="IPR007482">
    <property type="entry name" value="Tyr_Pase-like_PTPLA"/>
</dbReference>
<dbReference type="EMBL" id="JAPEUX010000003">
    <property type="protein sequence ID" value="KAJ4356809.1"/>
    <property type="molecule type" value="Genomic_DNA"/>
</dbReference>
<dbReference type="Proteomes" id="UP001140513">
    <property type="component" value="Unassembled WGS sequence"/>
</dbReference>
<keyword evidence="14" id="KW-0256">Endoplasmic reticulum</keyword>
<proteinExistence type="inferred from homology"/>
<evidence type="ECO:0000256" key="1">
    <source>
        <dbReference type="ARBA" id="ARBA00004141"/>
    </source>
</evidence>
<keyword evidence="16" id="KW-1185">Reference proteome</keyword>
<evidence type="ECO:0000256" key="11">
    <source>
        <dbReference type="ARBA" id="ARBA00023160"/>
    </source>
</evidence>
<feature type="transmembrane region" description="Helical" evidence="14">
    <location>
        <begin position="20"/>
        <end position="40"/>
    </location>
</feature>
<keyword evidence="6 14" id="KW-0812">Transmembrane</keyword>
<dbReference type="Pfam" id="PF04387">
    <property type="entry name" value="PTPLA"/>
    <property type="match status" value="1"/>
</dbReference>
<evidence type="ECO:0000256" key="5">
    <source>
        <dbReference type="ARBA" id="ARBA00022516"/>
    </source>
</evidence>
<keyword evidence="10 14" id="KW-0472">Membrane</keyword>
<gene>
    <name evidence="15" type="ORF">N0V89_004846</name>
</gene>
<keyword evidence="11 14" id="KW-0275">Fatty acid biosynthesis</keyword>
<dbReference type="GO" id="GO:0030148">
    <property type="term" value="P:sphingolipid biosynthetic process"/>
    <property type="evidence" value="ECO:0007669"/>
    <property type="project" value="TreeGrafter"/>
</dbReference>
<comment type="caution">
    <text evidence="14">Lacks conserved residue(s) required for the propagation of feature annotation.</text>
</comment>
<comment type="similarity">
    <text evidence="3 14">Belongs to the very long-chain fatty acids dehydratase HACD family.</text>
</comment>
<dbReference type="GeneID" id="80908376"/>
<comment type="pathway">
    <text evidence="2 14">Lipid metabolism; fatty acid biosynthesis.</text>
</comment>
<comment type="function">
    <text evidence="14">Catalyzes the third of the four reactions of the long-chain fatty acids elongation cycle. This endoplasmic reticulum-bound enzymatic process, allows the addition of two carbons to the chain of long- and very long-chain fatty acids/VLCFAs per cycle. This enzyme catalyzes the dehydration of the 3-hydroxyacyl-CoA intermediate into trans-2,3-enoyl-CoA, within each cycle of fatty acid elongation. Thereby, it participates to the production of VLCFAs of different chain lengths that are involved in multiple biological processes as precursors of membrane lipids and lipid mediators.</text>
</comment>
<evidence type="ECO:0000256" key="10">
    <source>
        <dbReference type="ARBA" id="ARBA00023136"/>
    </source>
</evidence>
<dbReference type="PANTHER" id="PTHR11035">
    <property type="entry name" value="VERY-LONG-CHAIN (3R)-3-HYDROXYACYL-COA DEHYDRATASE"/>
    <property type="match status" value="1"/>
</dbReference>
<keyword evidence="5 14" id="KW-0444">Lipid biosynthesis</keyword>
<keyword evidence="12 14" id="KW-0456">Lyase</keyword>
<feature type="transmembrane region" description="Helical" evidence="14">
    <location>
        <begin position="141"/>
        <end position="162"/>
    </location>
</feature>
<evidence type="ECO:0000256" key="13">
    <source>
        <dbReference type="ARBA" id="ARBA00036671"/>
    </source>
</evidence>
<reference evidence="15" key="1">
    <citation type="submission" date="2022-10" db="EMBL/GenBank/DDBJ databases">
        <title>Tapping the CABI collections for fungal endophytes: first genome assemblies for Collariella, Neodidymelliopsis, Ascochyta clinopodiicola, Didymella pomorum, Didymosphaeria variabile, Neocosmospora piperis and Neocucurbitaria cava.</title>
        <authorList>
            <person name="Hill R."/>
        </authorList>
    </citation>
    <scope>NUCLEOTIDE SEQUENCE</scope>
    <source>
        <strain evidence="15">IMI 356815</strain>
    </source>
</reference>
<comment type="subcellular location">
    <subcellularLocation>
        <location evidence="14">Endoplasmic reticulum membrane</location>
        <topology evidence="14">Multi-pass membrane protein</topology>
    </subcellularLocation>
    <subcellularLocation>
        <location evidence="1">Membrane</location>
        <topology evidence="1">Multi-pass membrane protein</topology>
    </subcellularLocation>
</comment>
<keyword evidence="7 14" id="KW-0276">Fatty acid metabolism</keyword>
<feature type="transmembrane region" description="Helical" evidence="14">
    <location>
        <begin position="110"/>
        <end position="129"/>
    </location>
</feature>
<protein>
    <recommendedName>
        <fullName evidence="4 14">Very-long-chain (3R)-3-hydroxyacyl-CoA dehydratase</fullName>
        <ecNumber evidence="4 14">4.2.1.134</ecNumber>
    </recommendedName>
</protein>
<organism evidence="15 16">
    <name type="scientific">Didymosphaeria variabile</name>
    <dbReference type="NCBI Taxonomy" id="1932322"/>
    <lineage>
        <taxon>Eukaryota</taxon>
        <taxon>Fungi</taxon>
        <taxon>Dikarya</taxon>
        <taxon>Ascomycota</taxon>
        <taxon>Pezizomycotina</taxon>
        <taxon>Dothideomycetes</taxon>
        <taxon>Pleosporomycetidae</taxon>
        <taxon>Pleosporales</taxon>
        <taxon>Massarineae</taxon>
        <taxon>Didymosphaeriaceae</taxon>
        <taxon>Didymosphaeria</taxon>
    </lineage>
</organism>
<evidence type="ECO:0000256" key="9">
    <source>
        <dbReference type="ARBA" id="ARBA00023098"/>
    </source>
</evidence>
<evidence type="ECO:0000256" key="14">
    <source>
        <dbReference type="RuleBase" id="RU363109"/>
    </source>
</evidence>
<evidence type="ECO:0000313" key="16">
    <source>
        <dbReference type="Proteomes" id="UP001140513"/>
    </source>
</evidence>
<evidence type="ECO:0000256" key="7">
    <source>
        <dbReference type="ARBA" id="ARBA00022832"/>
    </source>
</evidence>
<dbReference type="PANTHER" id="PTHR11035:SF3">
    <property type="entry name" value="VERY-LONG-CHAIN (3R)-3-HYDROXYACYL-COA DEHYDRATASE"/>
    <property type="match status" value="1"/>
</dbReference>
<sequence>MPPKSNTEPSAGAQMKRQYLISYNAISATLWFGVLARVVMHAAAEGVENGKVYEELERYTRLVQTGACLEVAHSLLVAWSVTEVIRYSYFVFALTDSVPKLWTWLRYNTFLVLYPIGVASETWLVYKAIPPASKIDEKFGWGLWAVLATYIPGFYTLFTYMLKQRRRIMRADAGKKKQ</sequence>
<dbReference type="GO" id="GO:0102158">
    <property type="term" value="F:very-long-chain (3R)-3-hydroxyacyl-CoA dehydratase activity"/>
    <property type="evidence" value="ECO:0007669"/>
    <property type="project" value="UniProtKB-EC"/>
</dbReference>
<comment type="caution">
    <text evidence="15">The sequence shown here is derived from an EMBL/GenBank/DDBJ whole genome shotgun (WGS) entry which is preliminary data.</text>
</comment>
<keyword evidence="9 14" id="KW-0443">Lipid metabolism</keyword>
<evidence type="ECO:0000256" key="6">
    <source>
        <dbReference type="ARBA" id="ARBA00022692"/>
    </source>
</evidence>
<evidence type="ECO:0000256" key="12">
    <source>
        <dbReference type="ARBA" id="ARBA00023239"/>
    </source>
</evidence>
<evidence type="ECO:0000256" key="4">
    <source>
        <dbReference type="ARBA" id="ARBA00013122"/>
    </source>
</evidence>
<dbReference type="EC" id="4.2.1.134" evidence="4 14"/>
<dbReference type="GO" id="GO:0005789">
    <property type="term" value="C:endoplasmic reticulum membrane"/>
    <property type="evidence" value="ECO:0007669"/>
    <property type="project" value="UniProtKB-SubCell"/>
</dbReference>
<dbReference type="OrthoDB" id="46988at2759"/>
<accession>A0A9W8XQM5</accession>
<evidence type="ECO:0000256" key="8">
    <source>
        <dbReference type="ARBA" id="ARBA00022989"/>
    </source>
</evidence>
<comment type="catalytic activity">
    <reaction evidence="13 14">
        <text>a very-long-chain (3R)-3-hydroxyacyl-CoA = a very-long-chain (2E)-enoyl-CoA + H2O</text>
        <dbReference type="Rhea" id="RHEA:45812"/>
        <dbReference type="ChEBI" id="CHEBI:15377"/>
        <dbReference type="ChEBI" id="CHEBI:83728"/>
        <dbReference type="ChEBI" id="CHEBI:85440"/>
        <dbReference type="EC" id="4.2.1.134"/>
    </reaction>
</comment>
<dbReference type="GO" id="GO:0030497">
    <property type="term" value="P:fatty acid elongation"/>
    <property type="evidence" value="ECO:0007669"/>
    <property type="project" value="TreeGrafter"/>
</dbReference>
<evidence type="ECO:0000256" key="3">
    <source>
        <dbReference type="ARBA" id="ARBA00007811"/>
    </source>
</evidence>
<name>A0A9W8XQM5_9PLEO</name>
<dbReference type="GO" id="GO:0042761">
    <property type="term" value="P:very long-chain fatty acid biosynthetic process"/>
    <property type="evidence" value="ECO:0007669"/>
    <property type="project" value="TreeGrafter"/>
</dbReference>
<dbReference type="RefSeq" id="XP_056073935.1">
    <property type="nucleotide sequence ID" value="XM_056213627.1"/>
</dbReference>
<keyword evidence="8 14" id="KW-1133">Transmembrane helix</keyword>
<dbReference type="AlphaFoldDB" id="A0A9W8XQM5"/>